<dbReference type="Gene3D" id="3.30.160.60">
    <property type="entry name" value="Classic Zinc Finger"/>
    <property type="match status" value="1"/>
</dbReference>
<dbReference type="CDD" id="cd19769">
    <property type="entry name" value="Bbox2_TRIM16-like"/>
    <property type="match status" value="1"/>
</dbReference>
<dbReference type="PROSITE" id="PS00518">
    <property type="entry name" value="ZF_RING_1"/>
    <property type="match status" value="1"/>
</dbReference>
<name>A0A401RTG1_CHIPU</name>
<evidence type="ECO:0000256" key="2">
    <source>
        <dbReference type="ARBA" id="ARBA00022723"/>
    </source>
</evidence>
<sequence length="518" mass="59601">MSATDCQELEEKLLCAICLDMFSEPVTISCGHTFCLRCLRAHWDRQSPAGPFDCPNCRKLFPQRPEPLARNLLLEDMVNYLRVRSPETPLSPAAESGSCPHHRRALELYCSTDRQCICSVCTTGKHKGHDLITVEDARLQREKELMAKHEEVRRQVKKTEELIDTLKQQKISVKDCASRAQKNYGNKFAMLRKELEQVQDKVLRYIENEEQLAVEQADSALEKLERRSADLSEISLKLVTTLKSNDSLQILQFPQEIHSLNKTQQDIVLPPSDLAIENKLQGVKRALEQISILTFEDLQDCFRPPPKSLDVSESVSTDKHDPVKPLKSQPLRANLHIREPFLQSYCQLSFDVNTAHRFLSLSKGGRRVSHKETQTYPVHTERFEKDWQVMCRESFNSGQHYWEVLISSQWVYLGVTYRRISRRDASALIGRNSVSWALQLFNKSYSAWHDNQEVKLQPATYSRIGIHLDYTAGILRFYGITDTMTLIHTFQSVFTEPLYPVIWVGENVVATLCQPPLR</sequence>
<dbReference type="InterPro" id="IPR058030">
    <property type="entry name" value="TRIM8/14/16/25/29/45/65_CC"/>
</dbReference>
<dbReference type="InterPro" id="IPR051051">
    <property type="entry name" value="E3_ubiq-ligase_TRIM/RNF"/>
</dbReference>
<evidence type="ECO:0000259" key="10">
    <source>
        <dbReference type="PROSITE" id="PS50188"/>
    </source>
</evidence>
<dbReference type="Pfam" id="PF15227">
    <property type="entry name" value="zf-C3HC4_4"/>
    <property type="match status" value="1"/>
</dbReference>
<dbReference type="SUPFAM" id="SSF57845">
    <property type="entry name" value="B-box zinc-binding domain"/>
    <property type="match status" value="1"/>
</dbReference>
<keyword evidence="1" id="KW-0399">Innate immunity</keyword>
<feature type="domain" description="B30.2/SPRY" evidence="10">
    <location>
        <begin position="327"/>
        <end position="517"/>
    </location>
</feature>
<dbReference type="SUPFAM" id="SSF57850">
    <property type="entry name" value="RING/U-box"/>
    <property type="match status" value="1"/>
</dbReference>
<organism evidence="11 12">
    <name type="scientific">Chiloscyllium punctatum</name>
    <name type="common">Brownbanded bambooshark</name>
    <name type="synonym">Hemiscyllium punctatum</name>
    <dbReference type="NCBI Taxonomy" id="137246"/>
    <lineage>
        <taxon>Eukaryota</taxon>
        <taxon>Metazoa</taxon>
        <taxon>Chordata</taxon>
        <taxon>Craniata</taxon>
        <taxon>Vertebrata</taxon>
        <taxon>Chondrichthyes</taxon>
        <taxon>Elasmobranchii</taxon>
        <taxon>Galeomorphii</taxon>
        <taxon>Galeoidea</taxon>
        <taxon>Orectolobiformes</taxon>
        <taxon>Hemiscylliidae</taxon>
        <taxon>Chiloscyllium</taxon>
    </lineage>
</organism>
<keyword evidence="12" id="KW-1185">Reference proteome</keyword>
<proteinExistence type="predicted"/>
<dbReference type="InterPro" id="IPR043136">
    <property type="entry name" value="B30.2/SPRY_sf"/>
</dbReference>
<evidence type="ECO:0008006" key="13">
    <source>
        <dbReference type="Google" id="ProtNLM"/>
    </source>
</evidence>
<dbReference type="OrthoDB" id="5951542at2759"/>
<dbReference type="EMBL" id="BEZZ01002215">
    <property type="protein sequence ID" value="GCC21418.1"/>
    <property type="molecule type" value="Genomic_DNA"/>
</dbReference>
<dbReference type="Proteomes" id="UP000287033">
    <property type="component" value="Unassembled WGS sequence"/>
</dbReference>
<dbReference type="Pfam" id="PF00643">
    <property type="entry name" value="zf-B_box"/>
    <property type="match status" value="1"/>
</dbReference>
<dbReference type="InterPro" id="IPR003879">
    <property type="entry name" value="Butyrophylin_SPRY"/>
</dbReference>
<accession>A0A401RTG1</accession>
<keyword evidence="7" id="KW-0175">Coiled coil</keyword>
<evidence type="ECO:0000256" key="1">
    <source>
        <dbReference type="ARBA" id="ARBA00022588"/>
    </source>
</evidence>
<evidence type="ECO:0000259" key="9">
    <source>
        <dbReference type="PROSITE" id="PS50119"/>
    </source>
</evidence>
<evidence type="ECO:0000256" key="3">
    <source>
        <dbReference type="ARBA" id="ARBA00022771"/>
    </source>
</evidence>
<feature type="domain" description="RING-type" evidence="8">
    <location>
        <begin position="15"/>
        <end position="58"/>
    </location>
</feature>
<evidence type="ECO:0000313" key="12">
    <source>
        <dbReference type="Proteomes" id="UP000287033"/>
    </source>
</evidence>
<dbReference type="PRINTS" id="PR01407">
    <property type="entry name" value="BUTYPHLNCDUF"/>
</dbReference>
<protein>
    <recommendedName>
        <fullName evidence="13">Tripartite motif-containing protein 65</fullName>
    </recommendedName>
</protein>
<keyword evidence="2" id="KW-0479">Metal-binding</keyword>
<dbReference type="PANTHER" id="PTHR25465">
    <property type="entry name" value="B-BOX DOMAIN CONTAINING"/>
    <property type="match status" value="1"/>
</dbReference>
<feature type="domain" description="B box-type" evidence="9">
    <location>
        <begin position="94"/>
        <end position="134"/>
    </location>
</feature>
<gene>
    <name evidence="11" type="ORF">chiPu_0019888</name>
</gene>
<dbReference type="SMART" id="SM00184">
    <property type="entry name" value="RING"/>
    <property type="match status" value="1"/>
</dbReference>
<dbReference type="SUPFAM" id="SSF49899">
    <property type="entry name" value="Concanavalin A-like lectins/glucanases"/>
    <property type="match status" value="1"/>
</dbReference>
<dbReference type="PROSITE" id="PS50089">
    <property type="entry name" value="ZF_RING_2"/>
    <property type="match status" value="1"/>
</dbReference>
<dbReference type="InterPro" id="IPR006574">
    <property type="entry name" value="PRY"/>
</dbReference>
<dbReference type="SMART" id="SM00336">
    <property type="entry name" value="BBOX"/>
    <property type="match status" value="1"/>
</dbReference>
<keyword evidence="5" id="KW-0391">Immunity</keyword>
<dbReference type="Gene3D" id="3.30.40.10">
    <property type="entry name" value="Zinc/RING finger domain, C3HC4 (zinc finger)"/>
    <property type="match status" value="1"/>
</dbReference>
<evidence type="ECO:0000313" key="11">
    <source>
        <dbReference type="EMBL" id="GCC21418.1"/>
    </source>
</evidence>
<dbReference type="PROSITE" id="PS50119">
    <property type="entry name" value="ZF_BBOX"/>
    <property type="match status" value="1"/>
</dbReference>
<keyword evidence="3 6" id="KW-0863">Zinc-finger</keyword>
<dbReference type="OMA" id="YSRIGIH"/>
<dbReference type="InterPro" id="IPR000315">
    <property type="entry name" value="Znf_B-box"/>
</dbReference>
<dbReference type="Gene3D" id="2.60.120.920">
    <property type="match status" value="1"/>
</dbReference>
<dbReference type="GO" id="GO:0008270">
    <property type="term" value="F:zinc ion binding"/>
    <property type="evidence" value="ECO:0007669"/>
    <property type="project" value="UniProtKB-KW"/>
</dbReference>
<reference evidence="11 12" key="1">
    <citation type="journal article" date="2018" name="Nat. Ecol. Evol.">
        <title>Shark genomes provide insights into elasmobranch evolution and the origin of vertebrates.</title>
        <authorList>
            <person name="Hara Y"/>
            <person name="Yamaguchi K"/>
            <person name="Onimaru K"/>
            <person name="Kadota M"/>
            <person name="Koyanagi M"/>
            <person name="Keeley SD"/>
            <person name="Tatsumi K"/>
            <person name="Tanaka K"/>
            <person name="Motone F"/>
            <person name="Kageyama Y"/>
            <person name="Nozu R"/>
            <person name="Adachi N"/>
            <person name="Nishimura O"/>
            <person name="Nakagawa R"/>
            <person name="Tanegashima C"/>
            <person name="Kiyatake I"/>
            <person name="Matsumoto R"/>
            <person name="Murakumo K"/>
            <person name="Nishida K"/>
            <person name="Terakita A"/>
            <person name="Kuratani S"/>
            <person name="Sato K"/>
            <person name="Hyodo S Kuraku.S."/>
        </authorList>
    </citation>
    <scope>NUCLEOTIDE SEQUENCE [LARGE SCALE GENOMIC DNA]</scope>
</reference>
<dbReference type="InterPro" id="IPR001841">
    <property type="entry name" value="Znf_RING"/>
</dbReference>
<keyword evidence="4" id="KW-0862">Zinc</keyword>
<dbReference type="PROSITE" id="PS50188">
    <property type="entry name" value="B302_SPRY"/>
    <property type="match status" value="1"/>
</dbReference>
<dbReference type="InterPro" id="IPR013320">
    <property type="entry name" value="ConA-like_dom_sf"/>
</dbReference>
<comment type="caution">
    <text evidence="11">The sequence shown here is derived from an EMBL/GenBank/DDBJ whole genome shotgun (WGS) entry which is preliminary data.</text>
</comment>
<dbReference type="GO" id="GO:0005737">
    <property type="term" value="C:cytoplasm"/>
    <property type="evidence" value="ECO:0007669"/>
    <property type="project" value="UniProtKB-ARBA"/>
</dbReference>
<dbReference type="AlphaFoldDB" id="A0A401RTG1"/>
<dbReference type="InterPro" id="IPR017907">
    <property type="entry name" value="Znf_RING_CS"/>
</dbReference>
<feature type="coiled-coil region" evidence="7">
    <location>
        <begin position="139"/>
        <end position="234"/>
    </location>
</feature>
<dbReference type="SMART" id="SM00589">
    <property type="entry name" value="PRY"/>
    <property type="match status" value="1"/>
</dbReference>
<dbReference type="InterPro" id="IPR003877">
    <property type="entry name" value="SPRY_dom"/>
</dbReference>
<dbReference type="Pfam" id="PF25600">
    <property type="entry name" value="TRIM_CC"/>
    <property type="match status" value="1"/>
</dbReference>
<dbReference type="GO" id="GO:0045087">
    <property type="term" value="P:innate immune response"/>
    <property type="evidence" value="ECO:0007669"/>
    <property type="project" value="UniProtKB-KW"/>
</dbReference>
<dbReference type="STRING" id="137246.A0A401RTG1"/>
<dbReference type="Pfam" id="PF00622">
    <property type="entry name" value="SPRY"/>
    <property type="match status" value="1"/>
</dbReference>
<evidence type="ECO:0000256" key="4">
    <source>
        <dbReference type="ARBA" id="ARBA00022833"/>
    </source>
</evidence>
<dbReference type="InterPro" id="IPR013083">
    <property type="entry name" value="Znf_RING/FYVE/PHD"/>
</dbReference>
<evidence type="ECO:0000256" key="5">
    <source>
        <dbReference type="ARBA" id="ARBA00022859"/>
    </source>
</evidence>
<dbReference type="SMART" id="SM00449">
    <property type="entry name" value="SPRY"/>
    <property type="match status" value="1"/>
</dbReference>
<evidence type="ECO:0000256" key="7">
    <source>
        <dbReference type="SAM" id="Coils"/>
    </source>
</evidence>
<dbReference type="PANTHER" id="PTHR25465:SF14">
    <property type="entry name" value="E3 UBIQUITIN-PROTEIN LIGASE TRIM65"/>
    <property type="match status" value="1"/>
</dbReference>
<dbReference type="InterPro" id="IPR001870">
    <property type="entry name" value="B30.2/SPRY"/>
</dbReference>
<evidence type="ECO:0000259" key="8">
    <source>
        <dbReference type="PROSITE" id="PS50089"/>
    </source>
</evidence>
<evidence type="ECO:0000256" key="6">
    <source>
        <dbReference type="PROSITE-ProRule" id="PRU00024"/>
    </source>
</evidence>
<dbReference type="Pfam" id="PF13765">
    <property type="entry name" value="PRY"/>
    <property type="match status" value="1"/>
</dbReference>